<dbReference type="Gene3D" id="1.20.1280.50">
    <property type="match status" value="1"/>
</dbReference>
<dbReference type="EMBL" id="HG994588">
    <property type="protein sequence ID" value="CAF3045767.1"/>
    <property type="molecule type" value="Genomic_DNA"/>
</dbReference>
<dbReference type="InterPro" id="IPR001810">
    <property type="entry name" value="F-box_dom"/>
</dbReference>
<dbReference type="AlphaFoldDB" id="A0A7R8HE09"/>
<organism evidence="1 2">
    <name type="scientific">Lepeophtheirus salmonis</name>
    <name type="common">Salmon louse</name>
    <name type="synonym">Caligus salmonis</name>
    <dbReference type="NCBI Taxonomy" id="72036"/>
    <lineage>
        <taxon>Eukaryota</taxon>
        <taxon>Metazoa</taxon>
        <taxon>Ecdysozoa</taxon>
        <taxon>Arthropoda</taxon>
        <taxon>Crustacea</taxon>
        <taxon>Multicrustacea</taxon>
        <taxon>Hexanauplia</taxon>
        <taxon>Copepoda</taxon>
        <taxon>Siphonostomatoida</taxon>
        <taxon>Caligidae</taxon>
        <taxon>Lepeophtheirus</taxon>
    </lineage>
</organism>
<protein>
    <submittedName>
        <fullName evidence="1">(salmon louse) hypothetical protein</fullName>
    </submittedName>
</protein>
<name>A0A7R8HE09_LEPSM</name>
<dbReference type="CDD" id="cd09917">
    <property type="entry name" value="F-box_SF"/>
    <property type="match status" value="1"/>
</dbReference>
<accession>A0A7R8HE09</accession>
<reference evidence="1" key="1">
    <citation type="submission" date="2021-02" db="EMBL/GenBank/DDBJ databases">
        <authorList>
            <person name="Bekaert M."/>
        </authorList>
    </citation>
    <scope>NUCLEOTIDE SEQUENCE</scope>
    <source>
        <strain evidence="1">IoA-00</strain>
    </source>
</reference>
<dbReference type="Proteomes" id="UP000675881">
    <property type="component" value="Chromosome 9"/>
</dbReference>
<dbReference type="SUPFAM" id="SSF81383">
    <property type="entry name" value="F-box domain"/>
    <property type="match status" value="1"/>
</dbReference>
<gene>
    <name evidence="1" type="ORF">LSAA_14927</name>
</gene>
<proteinExistence type="predicted"/>
<evidence type="ECO:0000313" key="2">
    <source>
        <dbReference type="Proteomes" id="UP000675881"/>
    </source>
</evidence>
<dbReference type="Pfam" id="PF00646">
    <property type="entry name" value="F-box"/>
    <property type="match status" value="1"/>
</dbReference>
<sequence length="124" mass="15060">MDSLNEDVLERIFLYLDFKTLLKAELCCRAWKKVELIASRIPPTREEKRIWTFESLEGRKREKERFQDILVALKRLDVLEVMKSEKTFYIQGTSKTFISLFHFNQKYQICFYLKVSRYKTMKCK</sequence>
<dbReference type="PROSITE" id="PS50181">
    <property type="entry name" value="FBOX"/>
    <property type="match status" value="1"/>
</dbReference>
<dbReference type="InterPro" id="IPR036047">
    <property type="entry name" value="F-box-like_dom_sf"/>
</dbReference>
<evidence type="ECO:0000313" key="1">
    <source>
        <dbReference type="EMBL" id="CAF3045767.1"/>
    </source>
</evidence>
<keyword evidence="2" id="KW-1185">Reference proteome</keyword>